<name>A0A0R0M1X0_9MICR</name>
<reference evidence="7 8" key="1">
    <citation type="submission" date="2015-07" db="EMBL/GenBank/DDBJ databases">
        <title>The genome of Pseudoloma neurophilia, a relevant intracellular parasite of the zebrafish.</title>
        <authorList>
            <person name="Ndikumana S."/>
            <person name="Pelin A."/>
            <person name="Sanders J."/>
            <person name="Corradi N."/>
        </authorList>
    </citation>
    <scope>NUCLEOTIDE SEQUENCE [LARGE SCALE GENOMIC DNA]</scope>
    <source>
        <strain evidence="7 8">MK1</strain>
    </source>
</reference>
<organism evidence="7 8">
    <name type="scientific">Pseudoloma neurophilia</name>
    <dbReference type="NCBI Taxonomy" id="146866"/>
    <lineage>
        <taxon>Eukaryota</taxon>
        <taxon>Fungi</taxon>
        <taxon>Fungi incertae sedis</taxon>
        <taxon>Microsporidia</taxon>
        <taxon>Pseudoloma</taxon>
    </lineage>
</organism>
<dbReference type="GO" id="GO:0008270">
    <property type="term" value="F:zinc ion binding"/>
    <property type="evidence" value="ECO:0007669"/>
    <property type="project" value="UniProtKB-KW"/>
</dbReference>
<feature type="region of interest" description="Disordered" evidence="5">
    <location>
        <begin position="251"/>
        <end position="282"/>
    </location>
</feature>
<keyword evidence="8" id="KW-1185">Reference proteome</keyword>
<sequence length="282" mass="33455">MPVLIQPPRNLQPGQSDVLLFYKSNITNSFYQQPVSLQIVLKCSRCEKDYQKIVYNEMYAQIIQQENVQKYLLSKFEEQSQEKDALQKFNSEKKEFSNDLNFKCKCSNQLFIHFEKDLNIKNVNILTIMVHSFIFNCECGVFYFEMCEKTTFDCFKCFSRISVIYKDVIFKNKEKNITFKIKDLRKNEPLPQNGTCKHYSKSFRWFLFPCCNKFYPCDDCHNENEQHPMILANRTVCGWCSNWQPCLCSKDSKKGNKSHWNGGKGTRDKTTMSKKDKQKYKK</sequence>
<evidence type="ECO:0000313" key="8">
    <source>
        <dbReference type="Proteomes" id="UP000051530"/>
    </source>
</evidence>
<comment type="caution">
    <text evidence="7">The sequence shown here is derived from an EMBL/GenBank/DDBJ whole genome shotgun (WGS) entry which is preliminary data.</text>
</comment>
<dbReference type="InterPro" id="IPR008913">
    <property type="entry name" value="Znf_CHY"/>
</dbReference>
<dbReference type="AlphaFoldDB" id="A0A0R0M1X0"/>
<evidence type="ECO:0000256" key="5">
    <source>
        <dbReference type="SAM" id="MobiDB-lite"/>
    </source>
</evidence>
<protein>
    <submittedName>
        <fullName evidence="7">CHY zinc finger protein</fullName>
    </submittedName>
</protein>
<keyword evidence="3" id="KW-0862">Zinc</keyword>
<dbReference type="InterPro" id="IPR037274">
    <property type="entry name" value="Znf_CHY_sf"/>
</dbReference>
<proteinExistence type="predicted"/>
<gene>
    <name evidence="7" type="ORF">M153_8940003905</name>
</gene>
<keyword evidence="1" id="KW-0479">Metal-binding</keyword>
<feature type="domain" description="CHY-type" evidence="6">
    <location>
        <begin position="189"/>
        <end position="257"/>
    </location>
</feature>
<feature type="compositionally biased region" description="Basic and acidic residues" evidence="5">
    <location>
        <begin position="265"/>
        <end position="275"/>
    </location>
</feature>
<evidence type="ECO:0000256" key="2">
    <source>
        <dbReference type="ARBA" id="ARBA00022771"/>
    </source>
</evidence>
<dbReference type="Pfam" id="PF05495">
    <property type="entry name" value="zf-CHY"/>
    <property type="match status" value="1"/>
</dbReference>
<dbReference type="PROSITE" id="PS51266">
    <property type="entry name" value="ZF_CHY"/>
    <property type="match status" value="1"/>
</dbReference>
<accession>A0A0R0M1X0</accession>
<dbReference type="VEuPathDB" id="MicrosporidiaDB:M153_8940003905"/>
<dbReference type="SUPFAM" id="SSF161219">
    <property type="entry name" value="CHY zinc finger-like"/>
    <property type="match status" value="1"/>
</dbReference>
<dbReference type="EMBL" id="LGUB01000342">
    <property type="protein sequence ID" value="KRH93423.1"/>
    <property type="molecule type" value="Genomic_DNA"/>
</dbReference>
<evidence type="ECO:0000256" key="4">
    <source>
        <dbReference type="PROSITE-ProRule" id="PRU00601"/>
    </source>
</evidence>
<evidence type="ECO:0000313" key="7">
    <source>
        <dbReference type="EMBL" id="KRH93423.1"/>
    </source>
</evidence>
<keyword evidence="2 4" id="KW-0863">Zinc-finger</keyword>
<evidence type="ECO:0000259" key="6">
    <source>
        <dbReference type="PROSITE" id="PS51266"/>
    </source>
</evidence>
<evidence type="ECO:0000256" key="1">
    <source>
        <dbReference type="ARBA" id="ARBA00022723"/>
    </source>
</evidence>
<dbReference type="Proteomes" id="UP000051530">
    <property type="component" value="Unassembled WGS sequence"/>
</dbReference>
<dbReference type="OrthoDB" id="10253329at2759"/>
<evidence type="ECO:0000256" key="3">
    <source>
        <dbReference type="ARBA" id="ARBA00022833"/>
    </source>
</evidence>